<protein>
    <recommendedName>
        <fullName evidence="5">Saccharopine dehydrogenase</fullName>
    </recommendedName>
</protein>
<feature type="domain" description="Saccharopine dehydrogenase NADP binding" evidence="1">
    <location>
        <begin position="10"/>
        <end position="130"/>
    </location>
</feature>
<dbReference type="Pfam" id="PF16653">
    <property type="entry name" value="Sacchrp_dh_C"/>
    <property type="match status" value="1"/>
</dbReference>
<dbReference type="Gene3D" id="3.30.360.10">
    <property type="entry name" value="Dihydrodipicolinate Reductase, domain 2"/>
    <property type="match status" value="1"/>
</dbReference>
<evidence type="ECO:0000313" key="3">
    <source>
        <dbReference type="EMBL" id="OGF52892.1"/>
    </source>
</evidence>
<dbReference type="SUPFAM" id="SSF55347">
    <property type="entry name" value="Glyceraldehyde-3-phosphate dehydrogenase-like, C-terminal domain"/>
    <property type="match status" value="1"/>
</dbReference>
<dbReference type="PANTHER" id="PTHR43796:SF2">
    <property type="entry name" value="CARBOXYNORSPERMIDINE SYNTHASE"/>
    <property type="match status" value="1"/>
</dbReference>
<dbReference type="Pfam" id="PF03435">
    <property type="entry name" value="Sacchrp_dh_NADP"/>
    <property type="match status" value="1"/>
</dbReference>
<dbReference type="PANTHER" id="PTHR43796">
    <property type="entry name" value="CARBOXYNORSPERMIDINE SYNTHASE"/>
    <property type="match status" value="1"/>
</dbReference>
<evidence type="ECO:0000313" key="4">
    <source>
        <dbReference type="Proteomes" id="UP000179157"/>
    </source>
</evidence>
<accession>A0A1F5UNZ1</accession>
<proteinExistence type="predicted"/>
<evidence type="ECO:0000259" key="2">
    <source>
        <dbReference type="Pfam" id="PF16653"/>
    </source>
</evidence>
<gene>
    <name evidence="3" type="ORF">A2Z21_04360</name>
</gene>
<dbReference type="InterPro" id="IPR005097">
    <property type="entry name" value="Sacchrp_dh_NADP-bd"/>
</dbReference>
<reference evidence="3 4" key="1">
    <citation type="journal article" date="2016" name="Nat. Commun.">
        <title>Thousands of microbial genomes shed light on interconnected biogeochemical processes in an aquifer system.</title>
        <authorList>
            <person name="Anantharaman K."/>
            <person name="Brown C.T."/>
            <person name="Hug L.A."/>
            <person name="Sharon I."/>
            <person name="Castelle C.J."/>
            <person name="Probst A.J."/>
            <person name="Thomas B.C."/>
            <person name="Singh A."/>
            <person name="Wilkins M.J."/>
            <person name="Karaoz U."/>
            <person name="Brodie E.L."/>
            <person name="Williams K.H."/>
            <person name="Hubbard S.S."/>
            <person name="Banfield J.F."/>
        </authorList>
    </citation>
    <scope>NUCLEOTIDE SEQUENCE [LARGE SCALE GENOMIC DNA]</scope>
    <source>
        <strain evidence="4">RBG_16_55_9</strain>
    </source>
</reference>
<dbReference type="SUPFAM" id="SSF51735">
    <property type="entry name" value="NAD(P)-binding Rossmann-fold domains"/>
    <property type="match status" value="1"/>
</dbReference>
<dbReference type="Gene3D" id="3.40.50.720">
    <property type="entry name" value="NAD(P)-binding Rossmann-like Domain"/>
    <property type="match status" value="2"/>
</dbReference>
<sequence>MRFASTHRFVVLGVGAMGSVAVKDLASSPHVRQVTIADLDERRVREFARKLGKKNVVARFADVDDPKGLVKLLRGHDAVINCTPYAKNVPVMEAALEAGVHYLDLGGLYHETRRQLKLHADYKRAELLAVLGMGVSPGITNVMARYAAEHVDRVEEIKIRVASVLAGETVNPLAIPYSLATILDEFTKSPVVFTKGKLQEIEPLSGQQMIIFPEPVGAVEAVYTLHSELATLPTSYKSKGIREVSFKVAFPAAFFERLRLLIDLGFAEASPVDVKGIPIVPRDVLSQLTSQLSRDEKPPASYGVLRVEASGKKKGQRTRYTLDLFRSPRPEYPGVSPTAITTGLPPSIVAQMIVSGKMTVRGVLPPETCVEPELFFRELALRGLRITVRAEHLV</sequence>
<dbReference type="InterPro" id="IPR036291">
    <property type="entry name" value="NAD(P)-bd_dom_sf"/>
</dbReference>
<dbReference type="InterPro" id="IPR032095">
    <property type="entry name" value="Sacchrp_dh-like_C"/>
</dbReference>
<dbReference type="Proteomes" id="UP000179157">
    <property type="component" value="Unassembled WGS sequence"/>
</dbReference>
<organism evidence="3 4">
    <name type="scientific">Fraserbacteria sp. (strain RBG_16_55_9)</name>
    <dbReference type="NCBI Taxonomy" id="1817864"/>
    <lineage>
        <taxon>Bacteria</taxon>
        <taxon>Candidatus Fraseribacteriota</taxon>
    </lineage>
</organism>
<comment type="caution">
    <text evidence="3">The sequence shown here is derived from an EMBL/GenBank/DDBJ whole genome shotgun (WGS) entry which is preliminary data.</text>
</comment>
<evidence type="ECO:0008006" key="5">
    <source>
        <dbReference type="Google" id="ProtNLM"/>
    </source>
</evidence>
<feature type="domain" description="Saccharopine dehydrogenase-like C-terminal" evidence="2">
    <location>
        <begin position="134"/>
        <end position="383"/>
    </location>
</feature>
<evidence type="ECO:0000259" key="1">
    <source>
        <dbReference type="Pfam" id="PF03435"/>
    </source>
</evidence>
<dbReference type="EMBL" id="MFGX01000125">
    <property type="protein sequence ID" value="OGF52892.1"/>
    <property type="molecule type" value="Genomic_DNA"/>
</dbReference>
<dbReference type="STRING" id="1817864.A2Z21_04360"/>
<name>A0A1F5UNZ1_FRAXR</name>
<dbReference type="AlphaFoldDB" id="A0A1F5UNZ1"/>